<dbReference type="SMART" id="SM00363">
    <property type="entry name" value="S4"/>
    <property type="match status" value="1"/>
</dbReference>
<dbReference type="Gene3D" id="3.30.70.330">
    <property type="match status" value="1"/>
</dbReference>
<feature type="domain" description="RNA-binding S4" evidence="2">
    <location>
        <begin position="181"/>
        <end position="238"/>
    </location>
</feature>
<keyword evidence="4" id="KW-1185">Reference proteome</keyword>
<dbReference type="InterPro" id="IPR048443">
    <property type="entry name" value="RqcP2_N"/>
</dbReference>
<dbReference type="GO" id="GO:0003723">
    <property type="term" value="F:RNA binding"/>
    <property type="evidence" value="ECO:0007669"/>
    <property type="project" value="UniProtKB-KW"/>
</dbReference>
<keyword evidence="1" id="KW-0694">RNA-binding</keyword>
<dbReference type="RefSeq" id="WP_251221950.1">
    <property type="nucleotide sequence ID" value="NZ_JAMBOL010000002.1"/>
</dbReference>
<name>A0A9X2IMK5_9BACI</name>
<dbReference type="InterPro" id="IPR002942">
    <property type="entry name" value="S4_RNA-bd"/>
</dbReference>
<evidence type="ECO:0000259" key="2">
    <source>
        <dbReference type="SMART" id="SM00363"/>
    </source>
</evidence>
<protein>
    <submittedName>
        <fullName evidence="3">RNA-binding protein</fullName>
    </submittedName>
</protein>
<dbReference type="CDD" id="cd00165">
    <property type="entry name" value="S4"/>
    <property type="match status" value="1"/>
</dbReference>
<dbReference type="PROSITE" id="PS50889">
    <property type="entry name" value="S4"/>
    <property type="match status" value="1"/>
</dbReference>
<organism evidence="3 4">
    <name type="scientific">Halalkalibacter oceani</name>
    <dbReference type="NCBI Taxonomy" id="1653776"/>
    <lineage>
        <taxon>Bacteria</taxon>
        <taxon>Bacillati</taxon>
        <taxon>Bacillota</taxon>
        <taxon>Bacilli</taxon>
        <taxon>Bacillales</taxon>
        <taxon>Bacillaceae</taxon>
        <taxon>Halalkalibacter</taxon>
    </lineage>
</organism>
<dbReference type="Pfam" id="PF01479">
    <property type="entry name" value="S4"/>
    <property type="match status" value="1"/>
</dbReference>
<evidence type="ECO:0000256" key="1">
    <source>
        <dbReference type="PROSITE-ProRule" id="PRU00182"/>
    </source>
</evidence>
<proteinExistence type="predicted"/>
<comment type="caution">
    <text evidence="3">The sequence shown here is derived from an EMBL/GenBank/DDBJ whole genome shotgun (WGS) entry which is preliminary data.</text>
</comment>
<reference evidence="3" key="1">
    <citation type="submission" date="2022-05" db="EMBL/GenBank/DDBJ databases">
        <title>Comparative Genomics of Spacecraft Associated Microbes.</title>
        <authorList>
            <person name="Tran M.T."/>
            <person name="Wright A."/>
            <person name="Seuylemezian A."/>
            <person name="Eisen J."/>
            <person name="Coil D."/>
        </authorList>
    </citation>
    <scope>NUCLEOTIDE SEQUENCE</scope>
    <source>
        <strain evidence="3">214.1.1</strain>
    </source>
</reference>
<dbReference type="Gene3D" id="3.30.1370.160">
    <property type="match status" value="1"/>
</dbReference>
<sequence>MSVYQHYRPEERPFIDQVLQWQEDVEVRHQIRLTDFLDPRQQKIIESVIGANDDVSLSFSGGHPLAERRRGLLTPPYITPAEDDFQLTLFSIEYPAKFVTLEHRDVLGALMNIGLKREKFGDIYLNEAAIQLVVTSEVANYVQANLATIGKANVKLKEIPVAEHTKPVEAWEEAAATVSSLRLDVVLAQFYRLSRTKVLPYIDKGLVKVNWKVVDQPAFPVEEGDYISVRGFGRVQLKAIEGRTKKDKIRIRYERLL</sequence>
<dbReference type="PANTHER" id="PTHR13633">
    <property type="entry name" value="MITOCHONDRIAL TRANSCRIPTION RESCUE FACTOR 1"/>
    <property type="match status" value="1"/>
</dbReference>
<dbReference type="EMBL" id="JAMBOL010000002">
    <property type="protein sequence ID" value="MCM3713120.1"/>
    <property type="molecule type" value="Genomic_DNA"/>
</dbReference>
<dbReference type="InterPro" id="IPR036986">
    <property type="entry name" value="S4_RNA-bd_sf"/>
</dbReference>
<dbReference type="Proteomes" id="UP001139179">
    <property type="component" value="Unassembled WGS sequence"/>
</dbReference>
<dbReference type="AlphaFoldDB" id="A0A9X2IMK5"/>
<dbReference type="InterPro" id="IPR012677">
    <property type="entry name" value="Nucleotide-bd_a/b_plait_sf"/>
</dbReference>
<evidence type="ECO:0000313" key="3">
    <source>
        <dbReference type="EMBL" id="MCM3713120.1"/>
    </source>
</evidence>
<gene>
    <name evidence="3" type="ORF">M3202_03420</name>
</gene>
<dbReference type="SUPFAM" id="SSF55174">
    <property type="entry name" value="Alpha-L RNA-binding motif"/>
    <property type="match status" value="1"/>
</dbReference>
<evidence type="ECO:0000313" key="4">
    <source>
        <dbReference type="Proteomes" id="UP001139179"/>
    </source>
</evidence>
<dbReference type="PANTHER" id="PTHR13633:SF3">
    <property type="entry name" value="MITOCHONDRIAL TRANSCRIPTION RESCUE FACTOR 1"/>
    <property type="match status" value="1"/>
</dbReference>
<accession>A0A9X2IMK5</accession>
<dbReference type="Gene3D" id="3.10.290.10">
    <property type="entry name" value="RNA-binding S4 domain"/>
    <property type="match status" value="1"/>
</dbReference>
<dbReference type="InterPro" id="IPR040591">
    <property type="entry name" value="RqcP2_RBD"/>
</dbReference>
<dbReference type="Pfam" id="PF21278">
    <property type="entry name" value="YlmH_1st"/>
    <property type="match status" value="1"/>
</dbReference>
<dbReference type="Pfam" id="PF17774">
    <property type="entry name" value="YlmH_RBD"/>
    <property type="match status" value="1"/>
</dbReference>